<dbReference type="PROSITE" id="PS51257">
    <property type="entry name" value="PROKAR_LIPOPROTEIN"/>
    <property type="match status" value="1"/>
</dbReference>
<dbReference type="AlphaFoldDB" id="A0A4U5P188"/>
<dbReference type="Gene3D" id="2.10.25.10">
    <property type="entry name" value="Laminin"/>
    <property type="match status" value="1"/>
</dbReference>
<feature type="chain" id="PRO_5020419748" description="TIL domain-containing protein" evidence="2">
    <location>
        <begin position="23"/>
        <end position="140"/>
    </location>
</feature>
<dbReference type="InterPro" id="IPR002919">
    <property type="entry name" value="TIL_dom"/>
</dbReference>
<feature type="signal peptide" evidence="2">
    <location>
        <begin position="1"/>
        <end position="22"/>
    </location>
</feature>
<dbReference type="Pfam" id="PF01826">
    <property type="entry name" value="TIL"/>
    <property type="match status" value="1"/>
</dbReference>
<dbReference type="CDD" id="cd19941">
    <property type="entry name" value="TIL"/>
    <property type="match status" value="1"/>
</dbReference>
<protein>
    <recommendedName>
        <fullName evidence="3">TIL domain-containing protein</fullName>
    </recommendedName>
</protein>
<feature type="domain" description="TIL" evidence="3">
    <location>
        <begin position="36"/>
        <end position="84"/>
    </location>
</feature>
<keyword evidence="1" id="KW-0722">Serine protease inhibitor</keyword>
<evidence type="ECO:0000256" key="1">
    <source>
        <dbReference type="ARBA" id="ARBA00022900"/>
    </source>
</evidence>
<dbReference type="InterPro" id="IPR036084">
    <property type="entry name" value="Ser_inhib-like_sf"/>
</dbReference>
<proteinExistence type="predicted"/>
<reference evidence="4 5" key="2">
    <citation type="journal article" date="2019" name="G3 (Bethesda)">
        <title>Hybrid Assembly of the Genome of the Entomopathogenic Nematode Steinernema carpocapsae Identifies the X-Chromosome.</title>
        <authorList>
            <person name="Serra L."/>
            <person name="Macchietto M."/>
            <person name="Macias-Munoz A."/>
            <person name="McGill C.J."/>
            <person name="Rodriguez I.M."/>
            <person name="Rodriguez B."/>
            <person name="Murad R."/>
            <person name="Mortazavi A."/>
        </authorList>
    </citation>
    <scope>NUCLEOTIDE SEQUENCE [LARGE SCALE GENOMIC DNA]</scope>
    <source>
        <strain evidence="4 5">ALL</strain>
    </source>
</reference>
<accession>A0A4U5P188</accession>
<keyword evidence="5" id="KW-1185">Reference proteome</keyword>
<gene>
    <name evidence="4" type="ORF">L596_013803</name>
</gene>
<dbReference type="OrthoDB" id="6236007at2759"/>
<reference evidence="4 5" key="1">
    <citation type="journal article" date="2015" name="Genome Biol.">
        <title>Comparative genomics of Steinernema reveals deeply conserved gene regulatory networks.</title>
        <authorList>
            <person name="Dillman A.R."/>
            <person name="Macchietto M."/>
            <person name="Porter C.F."/>
            <person name="Rogers A."/>
            <person name="Williams B."/>
            <person name="Antoshechkin I."/>
            <person name="Lee M.M."/>
            <person name="Goodwin Z."/>
            <person name="Lu X."/>
            <person name="Lewis E.E."/>
            <person name="Goodrich-Blair H."/>
            <person name="Stock S.P."/>
            <person name="Adams B.J."/>
            <person name="Sternberg P.W."/>
            <person name="Mortazavi A."/>
        </authorList>
    </citation>
    <scope>NUCLEOTIDE SEQUENCE [LARGE SCALE GENOMIC DNA]</scope>
    <source>
        <strain evidence="4 5">ALL</strain>
    </source>
</reference>
<dbReference type="Proteomes" id="UP000298663">
    <property type="component" value="Unassembled WGS sequence"/>
</dbReference>
<dbReference type="EMBL" id="AZBU02000003">
    <property type="protein sequence ID" value="TKR89747.1"/>
    <property type="molecule type" value="Genomic_DNA"/>
</dbReference>
<comment type="caution">
    <text evidence="4">The sequence shown here is derived from an EMBL/GenBank/DDBJ whole genome shotgun (WGS) entry which is preliminary data.</text>
</comment>
<evidence type="ECO:0000313" key="4">
    <source>
        <dbReference type="EMBL" id="TKR89747.1"/>
    </source>
</evidence>
<sequence>MYGRFLVIVVSALACLYFVVHGDDVVATTTDPSAQCKENEQYYTCKPSCPQLCTYGRLDCSDYCEVGCECKTNYKRVNGSCINLLTHCAGHGGFLECNNKTCGANKTKPLINYVCVKTIPRICTWACPCDDDVIAPKSLQ</sequence>
<dbReference type="SUPFAM" id="SSF57567">
    <property type="entry name" value="Serine protease inhibitors"/>
    <property type="match status" value="1"/>
</dbReference>
<name>A0A4U5P188_STECR</name>
<organism evidence="4 5">
    <name type="scientific">Steinernema carpocapsae</name>
    <name type="common">Entomopathogenic nematode</name>
    <dbReference type="NCBI Taxonomy" id="34508"/>
    <lineage>
        <taxon>Eukaryota</taxon>
        <taxon>Metazoa</taxon>
        <taxon>Ecdysozoa</taxon>
        <taxon>Nematoda</taxon>
        <taxon>Chromadorea</taxon>
        <taxon>Rhabditida</taxon>
        <taxon>Tylenchina</taxon>
        <taxon>Panagrolaimomorpha</taxon>
        <taxon>Strongyloidoidea</taxon>
        <taxon>Steinernematidae</taxon>
        <taxon>Steinernema</taxon>
    </lineage>
</organism>
<keyword evidence="1" id="KW-0646">Protease inhibitor</keyword>
<evidence type="ECO:0000256" key="2">
    <source>
        <dbReference type="SAM" id="SignalP"/>
    </source>
</evidence>
<dbReference type="GO" id="GO:0004867">
    <property type="term" value="F:serine-type endopeptidase inhibitor activity"/>
    <property type="evidence" value="ECO:0007669"/>
    <property type="project" value="UniProtKB-KW"/>
</dbReference>
<keyword evidence="2" id="KW-0732">Signal</keyword>
<evidence type="ECO:0000313" key="5">
    <source>
        <dbReference type="Proteomes" id="UP000298663"/>
    </source>
</evidence>
<evidence type="ECO:0000259" key="3">
    <source>
        <dbReference type="Pfam" id="PF01826"/>
    </source>
</evidence>